<dbReference type="EMBL" id="NEDP02004552">
    <property type="protein sequence ID" value="OWF45220.1"/>
    <property type="molecule type" value="Genomic_DNA"/>
</dbReference>
<comment type="caution">
    <text evidence="3">The sequence shown here is derived from an EMBL/GenBank/DDBJ whole genome shotgun (WGS) entry which is preliminary data.</text>
</comment>
<dbReference type="SUPFAM" id="SSF51735">
    <property type="entry name" value="NAD(P)-binding Rossmann-fold domains"/>
    <property type="match status" value="1"/>
</dbReference>
<dbReference type="InterPro" id="IPR051253">
    <property type="entry name" value="11-beta-HSD"/>
</dbReference>
<dbReference type="PROSITE" id="PS00061">
    <property type="entry name" value="ADH_SHORT"/>
    <property type="match status" value="1"/>
</dbReference>
<organism evidence="3 4">
    <name type="scientific">Mizuhopecten yessoensis</name>
    <name type="common">Japanese scallop</name>
    <name type="synonym">Patinopecten yessoensis</name>
    <dbReference type="NCBI Taxonomy" id="6573"/>
    <lineage>
        <taxon>Eukaryota</taxon>
        <taxon>Metazoa</taxon>
        <taxon>Spiralia</taxon>
        <taxon>Lophotrochozoa</taxon>
        <taxon>Mollusca</taxon>
        <taxon>Bivalvia</taxon>
        <taxon>Autobranchia</taxon>
        <taxon>Pteriomorphia</taxon>
        <taxon>Pectinida</taxon>
        <taxon>Pectinoidea</taxon>
        <taxon>Pectinidae</taxon>
        <taxon>Mizuhopecten</taxon>
    </lineage>
</organism>
<dbReference type="Proteomes" id="UP000242188">
    <property type="component" value="Unassembled WGS sequence"/>
</dbReference>
<dbReference type="PANTHER" id="PTHR44279:SF2">
    <property type="entry name" value="HYDROXYSTEROID (11-BETA) DEHYDROGENASE 1-LIKE B-RELATED"/>
    <property type="match status" value="1"/>
</dbReference>
<keyword evidence="2" id="KW-0732">Signal</keyword>
<dbReference type="InterPro" id="IPR036291">
    <property type="entry name" value="NAD(P)-bd_dom_sf"/>
</dbReference>
<dbReference type="STRING" id="6573.A0A210Q8Z8"/>
<dbReference type="AlphaFoldDB" id="A0A210Q8Z8"/>
<evidence type="ECO:0000313" key="4">
    <source>
        <dbReference type="Proteomes" id="UP000242188"/>
    </source>
</evidence>
<dbReference type="Pfam" id="PF00106">
    <property type="entry name" value="adh_short"/>
    <property type="match status" value="1"/>
</dbReference>
<keyword evidence="4" id="KW-1185">Reference proteome</keyword>
<dbReference type="PRINTS" id="PR00081">
    <property type="entry name" value="GDHRDH"/>
</dbReference>
<dbReference type="InterPro" id="IPR020904">
    <property type="entry name" value="Sc_DH/Rdtase_CS"/>
</dbReference>
<keyword evidence="1" id="KW-0560">Oxidoreductase</keyword>
<evidence type="ECO:0000256" key="1">
    <source>
        <dbReference type="ARBA" id="ARBA00023002"/>
    </source>
</evidence>
<dbReference type="GO" id="GO:0016491">
    <property type="term" value="F:oxidoreductase activity"/>
    <property type="evidence" value="ECO:0007669"/>
    <property type="project" value="UniProtKB-KW"/>
</dbReference>
<dbReference type="PANTHER" id="PTHR44279">
    <property type="entry name" value="HYDROXYSTEROID (11-BETA) DEHYDROGENASE 1-LIKE B-RELATED"/>
    <property type="match status" value="1"/>
</dbReference>
<feature type="chain" id="PRO_5012080861" evidence="2">
    <location>
        <begin position="16"/>
        <end position="295"/>
    </location>
</feature>
<evidence type="ECO:0000256" key="2">
    <source>
        <dbReference type="SAM" id="SignalP"/>
    </source>
</evidence>
<protein>
    <submittedName>
        <fullName evidence="3">Hydroxysteroid 11-beta-dehydrogenase 1-like protein</fullName>
    </submittedName>
</protein>
<gene>
    <name evidence="3" type="ORF">KP79_PYT01597</name>
</gene>
<dbReference type="OrthoDB" id="1933717at2759"/>
<evidence type="ECO:0000313" key="3">
    <source>
        <dbReference type="EMBL" id="OWF45220.1"/>
    </source>
</evidence>
<name>A0A210Q8Z8_MIZYE</name>
<proteinExistence type="predicted"/>
<sequence>MWTKVLAVLVGLVAGLWWFQGFDEGVIRGQRVLVTGASTGIGEQLAYHYARMGASVMVTARRTKRLQEVVARCRELGSPNATFGYVVGDMSNLSFTKDLIRESTERMGGLDYLVLNHILTQDLHFWSGNDEDMAYLDKVFEVNFKAYVHLASHALPELEKSGGHVVVLSSFAGKSAPPFSVSYAATKYALGGFFSGLRQELRMKDSNVSITMCIVGFIATENALSSMAVVRDGVPLQRLIGSAASPSDTALDIIRGAANRQRELYTPFLKTYTTLFINSLFPSAIDYLIRAIYAQ</sequence>
<accession>A0A210Q8Z8</accession>
<reference evidence="3 4" key="1">
    <citation type="journal article" date="2017" name="Nat. Ecol. Evol.">
        <title>Scallop genome provides insights into evolution of bilaterian karyotype and development.</title>
        <authorList>
            <person name="Wang S."/>
            <person name="Zhang J."/>
            <person name="Jiao W."/>
            <person name="Li J."/>
            <person name="Xun X."/>
            <person name="Sun Y."/>
            <person name="Guo X."/>
            <person name="Huan P."/>
            <person name="Dong B."/>
            <person name="Zhang L."/>
            <person name="Hu X."/>
            <person name="Sun X."/>
            <person name="Wang J."/>
            <person name="Zhao C."/>
            <person name="Wang Y."/>
            <person name="Wang D."/>
            <person name="Huang X."/>
            <person name="Wang R."/>
            <person name="Lv J."/>
            <person name="Li Y."/>
            <person name="Zhang Z."/>
            <person name="Liu B."/>
            <person name="Lu W."/>
            <person name="Hui Y."/>
            <person name="Liang J."/>
            <person name="Zhou Z."/>
            <person name="Hou R."/>
            <person name="Li X."/>
            <person name="Liu Y."/>
            <person name="Li H."/>
            <person name="Ning X."/>
            <person name="Lin Y."/>
            <person name="Zhao L."/>
            <person name="Xing Q."/>
            <person name="Dou J."/>
            <person name="Li Y."/>
            <person name="Mao J."/>
            <person name="Guo H."/>
            <person name="Dou H."/>
            <person name="Li T."/>
            <person name="Mu C."/>
            <person name="Jiang W."/>
            <person name="Fu Q."/>
            <person name="Fu X."/>
            <person name="Miao Y."/>
            <person name="Liu J."/>
            <person name="Yu Q."/>
            <person name="Li R."/>
            <person name="Liao H."/>
            <person name="Li X."/>
            <person name="Kong Y."/>
            <person name="Jiang Z."/>
            <person name="Chourrout D."/>
            <person name="Li R."/>
            <person name="Bao Z."/>
        </authorList>
    </citation>
    <scope>NUCLEOTIDE SEQUENCE [LARGE SCALE GENOMIC DNA]</scope>
    <source>
        <strain evidence="3 4">PY_sf001</strain>
    </source>
</reference>
<dbReference type="InterPro" id="IPR002347">
    <property type="entry name" value="SDR_fam"/>
</dbReference>
<dbReference type="Gene3D" id="3.40.50.720">
    <property type="entry name" value="NAD(P)-binding Rossmann-like Domain"/>
    <property type="match status" value="1"/>
</dbReference>
<feature type="signal peptide" evidence="2">
    <location>
        <begin position="1"/>
        <end position="15"/>
    </location>
</feature>